<dbReference type="RefSeq" id="WP_048177135.1">
    <property type="nucleotide sequence ID" value="NZ_CP008746.1"/>
</dbReference>
<protein>
    <submittedName>
        <fullName evidence="1">Uncharacterized protein</fullName>
    </submittedName>
</protein>
<proteinExistence type="predicted"/>
<dbReference type="AlphaFoldDB" id="A0A0G3CM37"/>
<evidence type="ECO:0000313" key="2">
    <source>
        <dbReference type="Proteomes" id="UP000035331"/>
    </source>
</evidence>
<dbReference type="Proteomes" id="UP000035331">
    <property type="component" value="Chromosome"/>
</dbReference>
<organism evidence="1 2">
    <name type="scientific">Methanosarcina barkeri CM1</name>
    <dbReference type="NCBI Taxonomy" id="796385"/>
    <lineage>
        <taxon>Archaea</taxon>
        <taxon>Methanobacteriati</taxon>
        <taxon>Methanobacteriota</taxon>
        <taxon>Stenosarchaea group</taxon>
        <taxon>Methanomicrobia</taxon>
        <taxon>Methanosarcinales</taxon>
        <taxon>Methanosarcinaceae</taxon>
        <taxon>Methanosarcina</taxon>
    </lineage>
</organism>
<dbReference type="GeneID" id="24886867"/>
<name>A0A0G3CM37_METBA</name>
<reference evidence="1 2" key="2">
    <citation type="journal article" date="2015" name="Stand. Genomic Sci.">
        <title>The complete genome sequence of the rumen methanogen Methanosarcina barkeri CM1.</title>
        <authorList>
            <person name="Lambie S.C."/>
            <person name="Kelly W.J."/>
            <person name="Leahy S.C."/>
            <person name="Li D."/>
            <person name="Reilly K."/>
            <person name="McAllister T.A."/>
            <person name="Valle E.R."/>
            <person name="Attwood G.T."/>
            <person name="Altermann E."/>
        </authorList>
    </citation>
    <scope>NUCLEOTIDE SEQUENCE [LARGE SCALE GENOMIC DNA]</scope>
    <source>
        <strain evidence="1 2">CM1</strain>
    </source>
</reference>
<reference evidence="2" key="1">
    <citation type="submission" date="2014-06" db="EMBL/GenBank/DDBJ databases">
        <title>The complete genome sequence of Methanosarcina barkeri CM1.</title>
        <authorList>
            <consortium name="Pastoral Greenhouse Gas Research Consortium"/>
            <person name="Lambie S.C."/>
            <person name="Leahy S.C."/>
            <person name="Kelly W.J."/>
            <person name="Li D."/>
            <person name="Reilly K."/>
            <person name="Attwood G.T."/>
            <person name="Altermann E."/>
        </authorList>
    </citation>
    <scope>NUCLEOTIDE SEQUENCE [LARGE SCALE GENOMIC DNA]</scope>
    <source>
        <strain evidence="2">CM1</strain>
    </source>
</reference>
<dbReference type="EMBL" id="CP008746">
    <property type="protein sequence ID" value="AKJ40147.1"/>
    <property type="molecule type" value="Genomic_DNA"/>
</dbReference>
<evidence type="ECO:0000313" key="1">
    <source>
        <dbReference type="EMBL" id="AKJ40147.1"/>
    </source>
</evidence>
<accession>A0A0G3CM37</accession>
<dbReference type="PATRIC" id="fig|796385.3.peg.3861"/>
<sequence length="137" mass="16333">MTQETLSDSFDPRPETIWTELLPDYQKFPTMPIGIRGILREIRKHPKLTPMFKKKWIIAIASIFEEENIKDIIYEKPLDFYMLDSKIKDARKSLIEVMNSANENDLKNYHIESQNEIILVEFKRYLERENRIINSGN</sequence>
<gene>
    <name evidence="1" type="ORF">MCM1_3160</name>
</gene>